<gene>
    <name evidence="2" type="ORF">HO133_006813</name>
</gene>
<evidence type="ECO:0000256" key="1">
    <source>
        <dbReference type="SAM" id="SignalP"/>
    </source>
</evidence>
<dbReference type="Proteomes" id="UP000593566">
    <property type="component" value="Unassembled WGS sequence"/>
</dbReference>
<dbReference type="RefSeq" id="XP_037146910.1">
    <property type="nucleotide sequence ID" value="XM_037297709.1"/>
</dbReference>
<protein>
    <submittedName>
        <fullName evidence="2">Uncharacterized protein</fullName>
    </submittedName>
</protein>
<keyword evidence="3" id="KW-1185">Reference proteome</keyword>
<dbReference type="EMBL" id="JACCJB010000027">
    <property type="protein sequence ID" value="KAF6217475.1"/>
    <property type="molecule type" value="Genomic_DNA"/>
</dbReference>
<name>A0A8H6F6G4_9LECA</name>
<sequence>MALQSFVTIAILFNWGSAVSAYPQAQDLGEAQKIYPRTVSGDVHQISVPTNSTTAPPLPPPPVGVIECFAPGVGRKTTDVDGCRPTLNHFRTFPNYRLIQDFMEGRYPKLPSKPPYAIHQIRSTCAVQIASGDSYTIDDFSFEQARALATEILEVCQDHGGCGGFAPIGHGVGWKVVVIGFTLPPGPPDRTGLLEEVGSGNGTSMPVRIAEV</sequence>
<dbReference type="AlphaFoldDB" id="A0A8H6F6G4"/>
<organism evidence="2 3">
    <name type="scientific">Letharia lupina</name>
    <dbReference type="NCBI Taxonomy" id="560253"/>
    <lineage>
        <taxon>Eukaryota</taxon>
        <taxon>Fungi</taxon>
        <taxon>Dikarya</taxon>
        <taxon>Ascomycota</taxon>
        <taxon>Pezizomycotina</taxon>
        <taxon>Lecanoromycetes</taxon>
        <taxon>OSLEUM clade</taxon>
        <taxon>Lecanoromycetidae</taxon>
        <taxon>Lecanorales</taxon>
        <taxon>Lecanorineae</taxon>
        <taxon>Parmeliaceae</taxon>
        <taxon>Letharia</taxon>
    </lineage>
</organism>
<proteinExistence type="predicted"/>
<dbReference type="GeneID" id="59335213"/>
<reference evidence="2 3" key="1">
    <citation type="journal article" date="2020" name="Genomics">
        <title>Complete, high-quality genomes from long-read metagenomic sequencing of two wolf lichen thalli reveals enigmatic genome architecture.</title>
        <authorList>
            <person name="McKenzie S.K."/>
            <person name="Walston R.F."/>
            <person name="Allen J.L."/>
        </authorList>
    </citation>
    <scope>NUCLEOTIDE SEQUENCE [LARGE SCALE GENOMIC DNA]</scope>
    <source>
        <strain evidence="2">WasteWater1</strain>
    </source>
</reference>
<comment type="caution">
    <text evidence="2">The sequence shown here is derived from an EMBL/GenBank/DDBJ whole genome shotgun (WGS) entry which is preliminary data.</text>
</comment>
<evidence type="ECO:0000313" key="2">
    <source>
        <dbReference type="EMBL" id="KAF6217475.1"/>
    </source>
</evidence>
<feature type="chain" id="PRO_5034679123" evidence="1">
    <location>
        <begin position="22"/>
        <end position="212"/>
    </location>
</feature>
<accession>A0A8H6F6G4</accession>
<evidence type="ECO:0000313" key="3">
    <source>
        <dbReference type="Proteomes" id="UP000593566"/>
    </source>
</evidence>
<feature type="signal peptide" evidence="1">
    <location>
        <begin position="1"/>
        <end position="21"/>
    </location>
</feature>
<keyword evidence="1" id="KW-0732">Signal</keyword>